<dbReference type="InterPro" id="IPR010987">
    <property type="entry name" value="Glutathione-S-Trfase_C-like"/>
</dbReference>
<dbReference type="Gene3D" id="1.20.1050.10">
    <property type="match status" value="1"/>
</dbReference>
<dbReference type="SFLD" id="SFLDG01205">
    <property type="entry name" value="AMPS.1"/>
    <property type="match status" value="1"/>
</dbReference>
<comment type="catalytic activity">
    <reaction evidence="5">
        <text>RX + glutathione = an S-substituted glutathione + a halide anion + H(+)</text>
        <dbReference type="Rhea" id="RHEA:16437"/>
        <dbReference type="ChEBI" id="CHEBI:15378"/>
        <dbReference type="ChEBI" id="CHEBI:16042"/>
        <dbReference type="ChEBI" id="CHEBI:17792"/>
        <dbReference type="ChEBI" id="CHEBI:57925"/>
        <dbReference type="ChEBI" id="CHEBI:90779"/>
        <dbReference type="EC" id="2.5.1.18"/>
    </reaction>
</comment>
<dbReference type="InterPro" id="IPR004046">
    <property type="entry name" value="GST_C"/>
</dbReference>
<organism evidence="8 9">
    <name type="scientific">Mythimna separata</name>
    <name type="common">Oriental armyworm</name>
    <name type="synonym">Pseudaletia separata</name>
    <dbReference type="NCBI Taxonomy" id="271217"/>
    <lineage>
        <taxon>Eukaryota</taxon>
        <taxon>Metazoa</taxon>
        <taxon>Ecdysozoa</taxon>
        <taxon>Arthropoda</taxon>
        <taxon>Hexapoda</taxon>
        <taxon>Insecta</taxon>
        <taxon>Pterygota</taxon>
        <taxon>Neoptera</taxon>
        <taxon>Endopterygota</taxon>
        <taxon>Lepidoptera</taxon>
        <taxon>Glossata</taxon>
        <taxon>Ditrysia</taxon>
        <taxon>Noctuoidea</taxon>
        <taxon>Noctuidae</taxon>
        <taxon>Noctuinae</taxon>
        <taxon>Hadenini</taxon>
        <taxon>Mythimna</taxon>
    </lineage>
</organism>
<comment type="subunit">
    <text evidence="1">Homodimer.</text>
</comment>
<evidence type="ECO:0000256" key="1">
    <source>
        <dbReference type="ARBA" id="ARBA00011738"/>
    </source>
</evidence>
<dbReference type="SUPFAM" id="SSF52833">
    <property type="entry name" value="Thioredoxin-like"/>
    <property type="match status" value="1"/>
</dbReference>
<protein>
    <recommendedName>
        <fullName evidence="2">glutathione transferase</fullName>
        <ecNumber evidence="2">2.5.1.18</ecNumber>
    </recommendedName>
</protein>
<proteinExistence type="inferred from homology"/>
<dbReference type="GO" id="GO:0004364">
    <property type="term" value="F:glutathione transferase activity"/>
    <property type="evidence" value="ECO:0007669"/>
    <property type="project" value="UniProtKB-EC"/>
</dbReference>
<dbReference type="GO" id="GO:0006749">
    <property type="term" value="P:glutathione metabolic process"/>
    <property type="evidence" value="ECO:0007669"/>
    <property type="project" value="TreeGrafter"/>
</dbReference>
<evidence type="ECO:0000256" key="2">
    <source>
        <dbReference type="ARBA" id="ARBA00012452"/>
    </source>
</evidence>
<dbReference type="CDD" id="cd03039">
    <property type="entry name" value="GST_N_Sigma_like"/>
    <property type="match status" value="1"/>
</dbReference>
<feature type="domain" description="GST C-terminal" evidence="7">
    <location>
        <begin position="84"/>
        <end position="207"/>
    </location>
</feature>
<evidence type="ECO:0000259" key="7">
    <source>
        <dbReference type="PROSITE" id="PS50405"/>
    </source>
</evidence>
<feature type="domain" description="GST N-terminal" evidence="6">
    <location>
        <begin position="4"/>
        <end position="82"/>
    </location>
</feature>
<dbReference type="EC" id="2.5.1.18" evidence="2"/>
<comment type="caution">
    <text evidence="8">The sequence shown here is derived from an EMBL/GenBank/DDBJ whole genome shotgun (WGS) entry which is preliminary data.</text>
</comment>
<dbReference type="PANTHER" id="PTHR11571:SF224">
    <property type="entry name" value="HEMATOPOIETIC PROSTAGLANDIN D SYNTHASE"/>
    <property type="match status" value="1"/>
</dbReference>
<dbReference type="SFLD" id="SFLDG00363">
    <property type="entry name" value="AMPS_(cytGST):_Alpha-__Mu-__Pi"/>
    <property type="match status" value="1"/>
</dbReference>
<dbReference type="PANTHER" id="PTHR11571">
    <property type="entry name" value="GLUTATHIONE S-TRANSFERASE"/>
    <property type="match status" value="1"/>
</dbReference>
<gene>
    <name evidence="8" type="ORF">PYW07_005383</name>
</gene>
<evidence type="ECO:0000256" key="5">
    <source>
        <dbReference type="ARBA" id="ARBA00047960"/>
    </source>
</evidence>
<dbReference type="PROSITE" id="PS50404">
    <property type="entry name" value="GST_NTER"/>
    <property type="match status" value="1"/>
</dbReference>
<keyword evidence="3" id="KW-0808">Transferase</keyword>
<reference evidence="8" key="1">
    <citation type="submission" date="2023-03" db="EMBL/GenBank/DDBJ databases">
        <title>Chromosome-level genomes of two armyworms, Mythimna separata and Mythimna loreyi, provide insights into the biosynthesis and reception of sex pheromones.</title>
        <authorList>
            <person name="Zhao H."/>
        </authorList>
    </citation>
    <scope>NUCLEOTIDE SEQUENCE</scope>
    <source>
        <strain evidence="8">BeijingLab</strain>
        <tissue evidence="8">Pupa</tissue>
    </source>
</reference>
<sequence length="207" mass="23933">MSGSKPVFYYFKSKALGEQSRLLMVYGGIDFEDYRIDYYTEWADFKSKTKFGFMPMLEIGGKQYAQSLAISRYLARRVGLAGDTLEEALEIDQNIDLFNEFRLKASDIFFETDEAVKERKYAEAVKNVFPDYLEKLSNIINENNGHLALGKLTWADFVLTGTFLLLKMITRIPDLEKKYPAFQRVLDNVYSIPQIKVYAEKAPVTDY</sequence>
<evidence type="ECO:0000256" key="4">
    <source>
        <dbReference type="ARBA" id="ARBA00038317"/>
    </source>
</evidence>
<dbReference type="Gene3D" id="3.40.30.10">
    <property type="entry name" value="Glutaredoxin"/>
    <property type="match status" value="1"/>
</dbReference>
<dbReference type="SFLD" id="SFLDS00019">
    <property type="entry name" value="Glutathione_Transferase_(cytos"/>
    <property type="match status" value="1"/>
</dbReference>
<dbReference type="Pfam" id="PF02798">
    <property type="entry name" value="GST_N"/>
    <property type="match status" value="1"/>
</dbReference>
<dbReference type="Pfam" id="PF14497">
    <property type="entry name" value="GST_C_3"/>
    <property type="match status" value="1"/>
</dbReference>
<evidence type="ECO:0000256" key="3">
    <source>
        <dbReference type="ARBA" id="ARBA00022679"/>
    </source>
</evidence>
<dbReference type="InterPro" id="IPR004045">
    <property type="entry name" value="Glutathione_S-Trfase_N"/>
</dbReference>
<dbReference type="InterPro" id="IPR050213">
    <property type="entry name" value="GST_superfamily"/>
</dbReference>
<dbReference type="EMBL" id="JARGEI010000021">
    <property type="protein sequence ID" value="KAJ8712541.1"/>
    <property type="molecule type" value="Genomic_DNA"/>
</dbReference>
<dbReference type="CDD" id="cd03192">
    <property type="entry name" value="GST_C_Sigma_like"/>
    <property type="match status" value="1"/>
</dbReference>
<dbReference type="InterPro" id="IPR036249">
    <property type="entry name" value="Thioredoxin-like_sf"/>
</dbReference>
<evidence type="ECO:0000313" key="9">
    <source>
        <dbReference type="Proteomes" id="UP001231518"/>
    </source>
</evidence>
<comment type="similarity">
    <text evidence="4">Belongs to the GST superfamily. Sigma family.</text>
</comment>
<evidence type="ECO:0000313" key="8">
    <source>
        <dbReference type="EMBL" id="KAJ8712541.1"/>
    </source>
</evidence>
<keyword evidence="9" id="KW-1185">Reference proteome</keyword>
<dbReference type="InterPro" id="IPR036282">
    <property type="entry name" value="Glutathione-S-Trfase_C_sf"/>
</dbReference>
<dbReference type="AlphaFoldDB" id="A0AAD7YEU1"/>
<accession>A0AAD7YEU1</accession>
<dbReference type="FunFam" id="1.20.1050.10:FF:000030">
    <property type="entry name" value="Glutathione S-transferase S1"/>
    <property type="match status" value="1"/>
</dbReference>
<dbReference type="InterPro" id="IPR040079">
    <property type="entry name" value="Glutathione_S-Trfase"/>
</dbReference>
<dbReference type="SUPFAM" id="SSF47616">
    <property type="entry name" value="GST C-terminal domain-like"/>
    <property type="match status" value="1"/>
</dbReference>
<name>A0AAD7YEU1_MYTSE</name>
<dbReference type="Proteomes" id="UP001231518">
    <property type="component" value="Chromosome 17"/>
</dbReference>
<dbReference type="PROSITE" id="PS50405">
    <property type="entry name" value="GST_CTER"/>
    <property type="match status" value="1"/>
</dbReference>
<evidence type="ECO:0000259" key="6">
    <source>
        <dbReference type="PROSITE" id="PS50404"/>
    </source>
</evidence>